<evidence type="ECO:0000313" key="2">
    <source>
        <dbReference type="EMBL" id="BBZ22634.1"/>
    </source>
</evidence>
<reference evidence="2 3" key="1">
    <citation type="journal article" date="2019" name="Emerg. Microbes Infect.">
        <title>Comprehensive subspecies identification of 175 nontuberculous mycobacteria species based on 7547 genomic profiles.</title>
        <authorList>
            <person name="Matsumoto Y."/>
            <person name="Kinjo T."/>
            <person name="Motooka D."/>
            <person name="Nabeya D."/>
            <person name="Jung N."/>
            <person name="Uechi K."/>
            <person name="Horii T."/>
            <person name="Iida T."/>
            <person name="Fujita J."/>
            <person name="Nakamura S."/>
        </authorList>
    </citation>
    <scope>NUCLEOTIDE SEQUENCE [LARGE SCALE GENOMIC DNA]</scope>
    <source>
        <strain evidence="2 3">JCM 13571</strain>
    </source>
</reference>
<keyword evidence="3" id="KW-1185">Reference proteome</keyword>
<dbReference type="EMBL" id="AP022609">
    <property type="protein sequence ID" value="BBZ22634.1"/>
    <property type="molecule type" value="Genomic_DNA"/>
</dbReference>
<evidence type="ECO:0000256" key="1">
    <source>
        <dbReference type="SAM" id="MobiDB-lite"/>
    </source>
</evidence>
<feature type="compositionally biased region" description="Basic and acidic residues" evidence="1">
    <location>
        <begin position="1"/>
        <end position="18"/>
    </location>
</feature>
<gene>
    <name evidence="2" type="ORF">MHIB_10520</name>
</gene>
<accession>A0A7I7WYS6</accession>
<dbReference type="AlphaFoldDB" id="A0A7I7WYS6"/>
<protein>
    <submittedName>
        <fullName evidence="2">Uncharacterized protein</fullName>
    </submittedName>
</protein>
<feature type="region of interest" description="Disordered" evidence="1">
    <location>
        <begin position="1"/>
        <end position="23"/>
    </location>
</feature>
<dbReference type="KEGG" id="mhib:MHIB_10520"/>
<proteinExistence type="predicted"/>
<sequence>MDLASREGQIDSQRRQEICGRPPGIGEDGEIGCAGGQLDHGLAHLRGWGAGGEKAGAGHDSGYCGMCARGVFHAVASWRS</sequence>
<organism evidence="2 3">
    <name type="scientific">Mycolicibacter hiberniae</name>
    <dbReference type="NCBI Taxonomy" id="29314"/>
    <lineage>
        <taxon>Bacteria</taxon>
        <taxon>Bacillati</taxon>
        <taxon>Actinomycetota</taxon>
        <taxon>Actinomycetes</taxon>
        <taxon>Mycobacteriales</taxon>
        <taxon>Mycobacteriaceae</taxon>
        <taxon>Mycolicibacter</taxon>
    </lineage>
</organism>
<evidence type="ECO:0000313" key="3">
    <source>
        <dbReference type="Proteomes" id="UP000467260"/>
    </source>
</evidence>
<name>A0A7I7WYS6_9MYCO</name>
<dbReference type="Proteomes" id="UP000467260">
    <property type="component" value="Chromosome"/>
</dbReference>